<evidence type="ECO:0000256" key="3">
    <source>
        <dbReference type="ARBA" id="ARBA00022840"/>
    </source>
</evidence>
<dbReference type="Gene3D" id="3.40.50.20">
    <property type="match status" value="1"/>
</dbReference>
<dbReference type="Pfam" id="PF18130">
    <property type="entry name" value="ATPgrasp_N"/>
    <property type="match status" value="1"/>
</dbReference>
<dbReference type="InterPro" id="IPR052032">
    <property type="entry name" value="ATP-dep_AA_Ligase"/>
</dbReference>
<gene>
    <name evidence="6" type="ORF">RM812_09495</name>
</gene>
<reference evidence="6" key="1">
    <citation type="submission" date="2024-05" db="EMBL/GenBank/DDBJ databases">
        <title>30 novel species of actinomycetes from the DSMZ collection.</title>
        <authorList>
            <person name="Nouioui I."/>
        </authorList>
    </citation>
    <scope>NUCLEOTIDE SEQUENCE</scope>
    <source>
        <strain evidence="6">DSM 40712</strain>
    </source>
</reference>
<sequence length="433" mass="46678">MTTDGEQHLLLLTGIGGHAPEDALDSLQTVTSTISVLHLTAWTPVDPVRADWSSRGLDGECLIAADFAEAAETVAALHRRRRIDGVVTYSELLLRPQAEIAQRLGLPGNSPQSVAIAQSKARQRAVFAQRGVPSPRSAELRGAADLAPAAARVGLPAVFKPSLGAGSTGVRLVRDQAELERAYEEARAATGPFLQEDDRFLLEERLQVEADGDTDYAAYVSVESLLVEGQAHHLVVTDRLRLRHGYAEEGLILPSRLPAARQADVIACADRAIRAVGLTSGAVHTEVALTARGPVVIEVNARAGGPVPDLLRTAADYDYAAQIGRAALRLPPTEGVVLRRAAWHRFMPIPEGEWRVASQEDAAKVRERFPELVYLSPRFRPGQQVSRARTLHLASYMLRAGTLDEARALAEAVEQALDVRLEPVTPPGGPRQG</sequence>
<evidence type="ECO:0000313" key="7">
    <source>
        <dbReference type="Proteomes" id="UP001180724"/>
    </source>
</evidence>
<dbReference type="Gene3D" id="3.30.470.20">
    <property type="entry name" value="ATP-grasp fold, B domain"/>
    <property type="match status" value="1"/>
</dbReference>
<dbReference type="RefSeq" id="WP_311571976.1">
    <property type="nucleotide sequence ID" value="NZ_JAVRFH010000007.1"/>
</dbReference>
<accession>A0ABU3AJV7</accession>
<feature type="domain" description="ATP-grasp" evidence="5">
    <location>
        <begin position="124"/>
        <end position="328"/>
    </location>
</feature>
<protein>
    <submittedName>
        <fullName evidence="6">ATP-grasp domain-containing protein</fullName>
    </submittedName>
</protein>
<dbReference type="Proteomes" id="UP001180724">
    <property type="component" value="Unassembled WGS sequence"/>
</dbReference>
<dbReference type="InterPro" id="IPR041472">
    <property type="entry name" value="BL00235/CARNS1_N"/>
</dbReference>
<name>A0ABU3AJV7_9ACTN</name>
<dbReference type="PROSITE" id="PS50975">
    <property type="entry name" value="ATP_GRASP"/>
    <property type="match status" value="1"/>
</dbReference>
<keyword evidence="3 4" id="KW-0067">ATP-binding</keyword>
<keyword evidence="2 4" id="KW-0547">Nucleotide-binding</keyword>
<dbReference type="Pfam" id="PF13535">
    <property type="entry name" value="ATP-grasp_4"/>
    <property type="match status" value="1"/>
</dbReference>
<dbReference type="InterPro" id="IPR011761">
    <property type="entry name" value="ATP-grasp"/>
</dbReference>
<organism evidence="6 7">
    <name type="scientific">Streptomyces lancefieldiae</name>
    <dbReference type="NCBI Taxonomy" id="3075520"/>
    <lineage>
        <taxon>Bacteria</taxon>
        <taxon>Bacillati</taxon>
        <taxon>Actinomycetota</taxon>
        <taxon>Actinomycetes</taxon>
        <taxon>Kitasatosporales</taxon>
        <taxon>Streptomycetaceae</taxon>
        <taxon>Streptomyces</taxon>
    </lineage>
</organism>
<evidence type="ECO:0000313" key="6">
    <source>
        <dbReference type="EMBL" id="MDT0610463.1"/>
    </source>
</evidence>
<dbReference type="EMBL" id="JAVRFH010000007">
    <property type="protein sequence ID" value="MDT0610463.1"/>
    <property type="molecule type" value="Genomic_DNA"/>
</dbReference>
<dbReference type="SUPFAM" id="SSF56059">
    <property type="entry name" value="Glutathione synthetase ATP-binding domain-like"/>
    <property type="match status" value="1"/>
</dbReference>
<dbReference type="PANTHER" id="PTHR43585">
    <property type="entry name" value="FUMIPYRROLE BIOSYNTHESIS PROTEIN C"/>
    <property type="match status" value="1"/>
</dbReference>
<evidence type="ECO:0000256" key="1">
    <source>
        <dbReference type="ARBA" id="ARBA00022598"/>
    </source>
</evidence>
<keyword evidence="1" id="KW-0436">Ligase</keyword>
<dbReference type="PANTHER" id="PTHR43585:SF2">
    <property type="entry name" value="ATP-GRASP ENZYME FSQD"/>
    <property type="match status" value="1"/>
</dbReference>
<keyword evidence="7" id="KW-1185">Reference proteome</keyword>
<comment type="caution">
    <text evidence="6">The sequence shown here is derived from an EMBL/GenBank/DDBJ whole genome shotgun (WGS) entry which is preliminary data.</text>
</comment>
<evidence type="ECO:0000256" key="4">
    <source>
        <dbReference type="PROSITE-ProRule" id="PRU00409"/>
    </source>
</evidence>
<evidence type="ECO:0000259" key="5">
    <source>
        <dbReference type="PROSITE" id="PS50975"/>
    </source>
</evidence>
<evidence type="ECO:0000256" key="2">
    <source>
        <dbReference type="ARBA" id="ARBA00022741"/>
    </source>
</evidence>
<proteinExistence type="predicted"/>